<feature type="domain" description="LysR substrate-binding" evidence="2">
    <location>
        <begin position="3"/>
        <end position="71"/>
    </location>
</feature>
<feature type="non-terminal residue" evidence="3">
    <location>
        <position position="1"/>
    </location>
</feature>
<gene>
    <name evidence="3" type="ORF">MNBD_GAMMA08-2954</name>
</gene>
<evidence type="ECO:0000313" key="3">
    <source>
        <dbReference type="EMBL" id="VAW63437.1"/>
    </source>
</evidence>
<dbReference type="PANTHER" id="PTHR30537">
    <property type="entry name" value="HTH-TYPE TRANSCRIPTIONAL REGULATOR"/>
    <property type="match status" value="1"/>
</dbReference>
<dbReference type="SUPFAM" id="SSF53850">
    <property type="entry name" value="Periplasmic binding protein-like II"/>
    <property type="match status" value="1"/>
</dbReference>
<dbReference type="PANTHER" id="PTHR30537:SF5">
    <property type="entry name" value="HTH-TYPE TRANSCRIPTIONAL ACTIVATOR TTDR-RELATED"/>
    <property type="match status" value="1"/>
</dbReference>
<dbReference type="Gene3D" id="3.40.190.290">
    <property type="match status" value="1"/>
</dbReference>
<accession>A0A3B0XJX6</accession>
<comment type="similarity">
    <text evidence="1">Belongs to the LysR transcriptional regulatory family.</text>
</comment>
<reference evidence="3" key="1">
    <citation type="submission" date="2018-06" db="EMBL/GenBank/DDBJ databases">
        <authorList>
            <person name="Zhirakovskaya E."/>
        </authorList>
    </citation>
    <scope>NUCLEOTIDE SEQUENCE</scope>
</reference>
<name>A0A3B0XJX6_9ZZZZ</name>
<evidence type="ECO:0000256" key="1">
    <source>
        <dbReference type="ARBA" id="ARBA00009437"/>
    </source>
</evidence>
<dbReference type="AlphaFoldDB" id="A0A3B0XJX6"/>
<dbReference type="Pfam" id="PF03466">
    <property type="entry name" value="LysR_substrate"/>
    <property type="match status" value="1"/>
</dbReference>
<evidence type="ECO:0000259" key="2">
    <source>
        <dbReference type="Pfam" id="PF03466"/>
    </source>
</evidence>
<sequence>NGDFLRDMAISGHGILISPTFIIWQALSRGDLVHVMPEYSVPSKNAYAVYPNTRYLSQRARLLIDYLREQFGDDPYWDQKALP</sequence>
<dbReference type="InterPro" id="IPR058163">
    <property type="entry name" value="LysR-type_TF_proteobact-type"/>
</dbReference>
<organism evidence="3">
    <name type="scientific">hydrothermal vent metagenome</name>
    <dbReference type="NCBI Taxonomy" id="652676"/>
    <lineage>
        <taxon>unclassified sequences</taxon>
        <taxon>metagenomes</taxon>
        <taxon>ecological metagenomes</taxon>
    </lineage>
</organism>
<dbReference type="EMBL" id="UOFH01000251">
    <property type="protein sequence ID" value="VAW63437.1"/>
    <property type="molecule type" value="Genomic_DNA"/>
</dbReference>
<dbReference type="InterPro" id="IPR005119">
    <property type="entry name" value="LysR_subst-bd"/>
</dbReference>
<proteinExistence type="inferred from homology"/>
<protein>
    <recommendedName>
        <fullName evidence="2">LysR substrate-binding domain-containing protein</fullName>
    </recommendedName>
</protein>